<dbReference type="Pfam" id="PF19802">
    <property type="entry name" value="DUF6285"/>
    <property type="match status" value="1"/>
</dbReference>
<dbReference type="InterPro" id="IPR046252">
    <property type="entry name" value="DUF6285"/>
</dbReference>
<proteinExistence type="predicted"/>
<gene>
    <name evidence="2" type="ORF">EJ903_25085</name>
</gene>
<name>A0A431V9X5_9PROT</name>
<comment type="caution">
    <text evidence="2">The sequence shown here is derived from an EMBL/GenBank/DDBJ whole genome shotgun (WGS) entry which is preliminary data.</text>
</comment>
<dbReference type="Proteomes" id="UP000277007">
    <property type="component" value="Unassembled WGS sequence"/>
</dbReference>
<evidence type="ECO:0000313" key="2">
    <source>
        <dbReference type="EMBL" id="RTR13036.1"/>
    </source>
</evidence>
<evidence type="ECO:0000313" key="3">
    <source>
        <dbReference type="Proteomes" id="UP000277007"/>
    </source>
</evidence>
<evidence type="ECO:0000259" key="1">
    <source>
        <dbReference type="Pfam" id="PF19802"/>
    </source>
</evidence>
<protein>
    <recommendedName>
        <fullName evidence="1">DUF6285 domain-containing protein</fullName>
    </recommendedName>
</protein>
<keyword evidence="3" id="KW-1185">Reference proteome</keyword>
<dbReference type="OrthoDB" id="8480752at2"/>
<accession>A0A431V9X5</accession>
<dbReference type="AlphaFoldDB" id="A0A431V9X5"/>
<reference evidence="2 3" key="1">
    <citation type="submission" date="2018-12" db="EMBL/GenBank/DDBJ databases">
        <authorList>
            <person name="Yang Y."/>
        </authorList>
    </citation>
    <scope>NUCLEOTIDE SEQUENCE [LARGE SCALE GENOMIC DNA]</scope>
    <source>
        <strain evidence="2 3">L-25-5w-1</strain>
    </source>
</reference>
<organism evidence="2 3">
    <name type="scientific">Azospirillum griseum</name>
    <dbReference type="NCBI Taxonomy" id="2496639"/>
    <lineage>
        <taxon>Bacteria</taxon>
        <taxon>Pseudomonadati</taxon>
        <taxon>Pseudomonadota</taxon>
        <taxon>Alphaproteobacteria</taxon>
        <taxon>Rhodospirillales</taxon>
        <taxon>Azospirillaceae</taxon>
        <taxon>Azospirillum</taxon>
    </lineage>
</organism>
<sequence length="111" mass="12173">MMTDLPDARGLVDIALQTFRAEILPVLPSNRRVDAMMIARALSIAEREMQGPPDVVGPLRQLLGEEGDEDTLSRRLCAAIAEGRFDGSPALRSTLWAITRARLAVSNPRYA</sequence>
<feature type="domain" description="DUF6285" evidence="1">
    <location>
        <begin position="25"/>
        <end position="110"/>
    </location>
</feature>
<dbReference type="EMBL" id="RXMA01000049">
    <property type="protein sequence ID" value="RTR13036.1"/>
    <property type="molecule type" value="Genomic_DNA"/>
</dbReference>